<keyword evidence="2" id="KW-1185">Reference proteome</keyword>
<dbReference type="Proteomes" id="UP000460272">
    <property type="component" value="Unassembled WGS sequence"/>
</dbReference>
<evidence type="ECO:0000313" key="2">
    <source>
        <dbReference type="Proteomes" id="UP000460272"/>
    </source>
</evidence>
<evidence type="ECO:0000313" key="1">
    <source>
        <dbReference type="EMBL" id="TVZ00226.1"/>
    </source>
</evidence>
<dbReference type="AlphaFoldDB" id="A0A6P2BPU8"/>
<organism evidence="1 2">
    <name type="scientific">Trebonia kvetii</name>
    <dbReference type="NCBI Taxonomy" id="2480626"/>
    <lineage>
        <taxon>Bacteria</taxon>
        <taxon>Bacillati</taxon>
        <taxon>Actinomycetota</taxon>
        <taxon>Actinomycetes</taxon>
        <taxon>Streptosporangiales</taxon>
        <taxon>Treboniaceae</taxon>
        <taxon>Trebonia</taxon>
    </lineage>
</organism>
<reference evidence="1 2" key="1">
    <citation type="submission" date="2018-11" db="EMBL/GenBank/DDBJ databases">
        <title>Trebonia kvetii gen.nov., sp.nov., a novel acidophilic actinobacterium, and proposal of the new actinobacterial family Treboniaceae fam. nov.</title>
        <authorList>
            <person name="Rapoport D."/>
            <person name="Sagova-Mareckova M."/>
            <person name="Sedlacek I."/>
            <person name="Provaznik J."/>
            <person name="Kralova S."/>
            <person name="Pavlinic D."/>
            <person name="Benes V."/>
            <person name="Kopecky J."/>
        </authorList>
    </citation>
    <scope>NUCLEOTIDE SEQUENCE [LARGE SCALE GENOMIC DNA]</scope>
    <source>
        <strain evidence="1 2">15Tr583</strain>
    </source>
</reference>
<sequence length="404" mass="38596">MAAAPAAQASNGRTVPCKTPALIAAIKAANNSGGARIKLTPRCTYRLTTASSPNAMLGDTGLPVITSRITLTGFHTTIAGNSSTFRILMVTGSGKLTLNGLTITGGNTSGPGGGIFNLEGRLTLNHSRVTGNSSGGGMMAAGGGIASGTLNTGPVGTAVLNFSSVDHNTTTNSAGGILNHGGTLILHASRVADNTAAEGGGGIASGTGGQGGPRSSILVVKFSVVSGNAANGGPMAGAGGISNGGTAAITGSAIYGNTAPGGAGGGILNHGVMTVKASKVSGNTAPADSAGDQGNGGGIANINLAPVAQGAVNGGILTITFSRISANTASGAGGGIFEATITQSGPSAGGPLTLKFSKVTGNKADQGGGIFAVPGSPVQQKFTVIARNIPDNCAPPGVVPGCTG</sequence>
<dbReference type="SUPFAM" id="SSF51126">
    <property type="entry name" value="Pectin lyase-like"/>
    <property type="match status" value="1"/>
</dbReference>
<proteinExistence type="predicted"/>
<dbReference type="InterPro" id="IPR011050">
    <property type="entry name" value="Pectin_lyase_fold/virulence"/>
</dbReference>
<gene>
    <name evidence="1" type="ORF">EAS64_36835</name>
</gene>
<dbReference type="EMBL" id="RPFW01000009">
    <property type="protein sequence ID" value="TVZ00226.1"/>
    <property type="molecule type" value="Genomic_DNA"/>
</dbReference>
<protein>
    <submittedName>
        <fullName evidence="1">Right-handed parallel beta-helix repeat-containing protein</fullName>
    </submittedName>
</protein>
<accession>A0A6P2BPU8</accession>
<comment type="caution">
    <text evidence="1">The sequence shown here is derived from an EMBL/GenBank/DDBJ whole genome shotgun (WGS) entry which is preliminary data.</text>
</comment>
<name>A0A6P2BPU8_9ACTN</name>